<sequence length="294" mass="31712">MQQDVAYRSFFFTASDGLRLHARLYPGDGDGLPLICLPGLTRNARDFHALAVALTRETRRARTIIAFDYRGRGLSAWDKDWRRYDVLVEADDVVAGLVAAGIEHGAFVGTSRGGLIIHALAALRPGLLKAVILNDIGPRIDGAGLAQIRAYLERAPRPRTRADAIAIQRAAAGASFEALCDADWERMVDALYVEDSEPPAPAYDPALLKTVTGVDLNRPLPELWPQFAGLAAMPVLAIRGANSKLLSAATLAEMAQRHPDIETITVAGQGHAPLLETGGLPRRIGAFLAKADRR</sequence>
<dbReference type="GO" id="GO:0016787">
    <property type="term" value="F:hydrolase activity"/>
    <property type="evidence" value="ECO:0007669"/>
    <property type="project" value="UniProtKB-KW"/>
</dbReference>
<evidence type="ECO:0000313" key="2">
    <source>
        <dbReference type="EMBL" id="MVA99788.1"/>
    </source>
</evidence>
<dbReference type="Gene3D" id="3.40.50.1820">
    <property type="entry name" value="alpha/beta hydrolase"/>
    <property type="match status" value="1"/>
</dbReference>
<dbReference type="EMBL" id="WPHG01000007">
    <property type="protein sequence ID" value="MVA99788.1"/>
    <property type="molecule type" value="Genomic_DNA"/>
</dbReference>
<keyword evidence="3" id="KW-1185">Reference proteome</keyword>
<comment type="caution">
    <text evidence="2">The sequence shown here is derived from an EMBL/GenBank/DDBJ whole genome shotgun (WGS) entry which is preliminary data.</text>
</comment>
<dbReference type="AlphaFoldDB" id="A0A844QP12"/>
<evidence type="ECO:0000259" key="1">
    <source>
        <dbReference type="Pfam" id="PF00561"/>
    </source>
</evidence>
<protein>
    <submittedName>
        <fullName evidence="2">Alpha/beta fold hydrolase</fullName>
    </submittedName>
</protein>
<gene>
    <name evidence="2" type="ORF">GN330_21265</name>
</gene>
<dbReference type="Pfam" id="PF00561">
    <property type="entry name" value="Abhydrolase_1"/>
    <property type="match status" value="1"/>
</dbReference>
<organism evidence="2 3">
    <name type="scientific">Nitratireductor arenosus</name>
    <dbReference type="NCBI Taxonomy" id="2682096"/>
    <lineage>
        <taxon>Bacteria</taxon>
        <taxon>Pseudomonadati</taxon>
        <taxon>Pseudomonadota</taxon>
        <taxon>Alphaproteobacteria</taxon>
        <taxon>Hyphomicrobiales</taxon>
        <taxon>Phyllobacteriaceae</taxon>
        <taxon>Nitratireductor</taxon>
    </lineage>
</organism>
<dbReference type="InterPro" id="IPR050228">
    <property type="entry name" value="Carboxylesterase_BioH"/>
</dbReference>
<reference evidence="2 3" key="1">
    <citation type="submission" date="2019-12" db="EMBL/GenBank/DDBJ databases">
        <title>Nitratireductor arenosus sp. nov., Isolated from sea sand, Jeju island, South Korea.</title>
        <authorList>
            <person name="Kim W."/>
        </authorList>
    </citation>
    <scope>NUCLEOTIDE SEQUENCE [LARGE SCALE GENOMIC DNA]</scope>
    <source>
        <strain evidence="2 3">CAU 1489</strain>
    </source>
</reference>
<dbReference type="InterPro" id="IPR029058">
    <property type="entry name" value="AB_hydrolase_fold"/>
</dbReference>
<keyword evidence="2" id="KW-0378">Hydrolase</keyword>
<name>A0A844QP12_9HYPH</name>
<proteinExistence type="predicted"/>
<dbReference type="PANTHER" id="PTHR43194:SF2">
    <property type="entry name" value="PEROXISOMAL MEMBRANE PROTEIN LPX1"/>
    <property type="match status" value="1"/>
</dbReference>
<evidence type="ECO:0000313" key="3">
    <source>
        <dbReference type="Proteomes" id="UP000463224"/>
    </source>
</evidence>
<dbReference type="InterPro" id="IPR000073">
    <property type="entry name" value="AB_hydrolase_1"/>
</dbReference>
<feature type="domain" description="AB hydrolase-1" evidence="1">
    <location>
        <begin position="33"/>
        <end position="276"/>
    </location>
</feature>
<dbReference type="Proteomes" id="UP000463224">
    <property type="component" value="Unassembled WGS sequence"/>
</dbReference>
<accession>A0A844QP12</accession>
<dbReference type="SUPFAM" id="SSF53474">
    <property type="entry name" value="alpha/beta-Hydrolases"/>
    <property type="match status" value="1"/>
</dbReference>
<dbReference type="RefSeq" id="WP_343041022.1">
    <property type="nucleotide sequence ID" value="NZ_WPHG01000007.1"/>
</dbReference>
<dbReference type="PANTHER" id="PTHR43194">
    <property type="entry name" value="HYDROLASE ALPHA/BETA FOLD FAMILY"/>
    <property type="match status" value="1"/>
</dbReference>